<dbReference type="PANTHER" id="PTHR43176:SF3">
    <property type="entry name" value="3-HYDROXYISOBUTYRYL-COA HYDROLASE, MITOCHONDRIAL"/>
    <property type="match status" value="1"/>
</dbReference>
<dbReference type="SUPFAM" id="SSF52096">
    <property type="entry name" value="ClpP/crotonase"/>
    <property type="match status" value="1"/>
</dbReference>
<reference evidence="5 6" key="1">
    <citation type="submission" date="2021-02" db="EMBL/GenBank/DDBJ databases">
        <title>Paracoccus methylovroum sp.nov., a new methanol and methylamine utilizing methylotrophic denitrifer.</title>
        <authorList>
            <person name="Timsy T."/>
            <person name="Behrendt U."/>
            <person name="Ulrich A."/>
            <person name="Spanner T."/>
            <person name="Foesel B.U."/>
            <person name="Horn M.A."/>
            <person name="Kolb S."/>
        </authorList>
    </citation>
    <scope>NUCLEOTIDE SEQUENCE [LARGE SCALE GENOMIC DNA]</scope>
    <source>
        <strain evidence="5 6">H4-D09</strain>
    </source>
</reference>
<evidence type="ECO:0000256" key="2">
    <source>
        <dbReference type="ARBA" id="ARBA00011915"/>
    </source>
</evidence>
<feature type="domain" description="Enoyl-CoA hydratase/isomerase" evidence="4">
    <location>
        <begin position="13"/>
        <end position="311"/>
    </location>
</feature>
<dbReference type="InterPro" id="IPR029045">
    <property type="entry name" value="ClpP/crotonase-like_dom_sf"/>
</dbReference>
<dbReference type="PANTHER" id="PTHR43176">
    <property type="entry name" value="3-HYDROXYISOBUTYRYL-COA HYDROLASE-RELATED"/>
    <property type="match status" value="1"/>
</dbReference>
<proteinExistence type="predicted"/>
<dbReference type="InterPro" id="IPR045004">
    <property type="entry name" value="ECH_dom"/>
</dbReference>
<dbReference type="CDD" id="cd06558">
    <property type="entry name" value="crotonase-like"/>
    <property type="match status" value="1"/>
</dbReference>
<evidence type="ECO:0000313" key="5">
    <source>
        <dbReference type="EMBL" id="QRZ15424.1"/>
    </source>
</evidence>
<protein>
    <recommendedName>
        <fullName evidence="2">3-hydroxyisobutyryl-CoA hydrolase</fullName>
        <ecNumber evidence="2">3.1.2.4</ecNumber>
    </recommendedName>
</protein>
<dbReference type="RefSeq" id="WP_205296371.1">
    <property type="nucleotide sequence ID" value="NZ_CP070371.1"/>
</dbReference>
<dbReference type="EMBL" id="CP070371">
    <property type="protein sequence ID" value="QRZ15424.1"/>
    <property type="molecule type" value="Genomic_DNA"/>
</dbReference>
<dbReference type="Proteomes" id="UP000663629">
    <property type="component" value="Chromosome 2"/>
</dbReference>
<keyword evidence="6" id="KW-1185">Reference proteome</keyword>
<keyword evidence="3" id="KW-0378">Hydrolase</keyword>
<dbReference type="Gene3D" id="3.90.226.10">
    <property type="entry name" value="2-enoyl-CoA Hydratase, Chain A, domain 1"/>
    <property type="match status" value="1"/>
</dbReference>
<name>A0ABX7JNL0_9RHOB</name>
<dbReference type="EC" id="3.1.2.4" evidence="2"/>
<evidence type="ECO:0000313" key="6">
    <source>
        <dbReference type="Proteomes" id="UP000663629"/>
    </source>
</evidence>
<evidence type="ECO:0000259" key="4">
    <source>
        <dbReference type="Pfam" id="PF16113"/>
    </source>
</evidence>
<evidence type="ECO:0000256" key="3">
    <source>
        <dbReference type="ARBA" id="ARBA00022801"/>
    </source>
</evidence>
<evidence type="ECO:0000256" key="1">
    <source>
        <dbReference type="ARBA" id="ARBA00001709"/>
    </source>
</evidence>
<dbReference type="InterPro" id="IPR032259">
    <property type="entry name" value="HIBYL-CoA-H"/>
</dbReference>
<sequence>MAEMIIRKDRRAGRLTFNRPQALNALSHEMALAIDAALQEWRDDPEVALVVIDAEGERAFCSGGDIAAVYHAGLAGDHQVGRAFFRDEYRMNARIAEYPKPIVAFMQGFVMGGGVGVGGHASHRIVGDTTQIAMPETGIGLIPDVGGSWLLGHAPGRCGEYLGLTAARIGPGDAIFTGFADTYIPEANWPALIEQLAETGDVAVIKGHPRPEASLETADLSPFGGQTVADIIAALELAGNEAALKPLRRNSPLSLAATLALVRAARGDDSLRDSLARELRFTARATAESDFLEGVRAQLIDKDRSPRWAADASPAHVTAMLAPLGDDEIEWENGK</sequence>
<organism evidence="5 6">
    <name type="scientific">Paracoccus methylovorus</name>
    <dbReference type="NCBI Taxonomy" id="2812658"/>
    <lineage>
        <taxon>Bacteria</taxon>
        <taxon>Pseudomonadati</taxon>
        <taxon>Pseudomonadota</taxon>
        <taxon>Alphaproteobacteria</taxon>
        <taxon>Rhodobacterales</taxon>
        <taxon>Paracoccaceae</taxon>
        <taxon>Paracoccus</taxon>
    </lineage>
</organism>
<accession>A0ABX7JNL0</accession>
<dbReference type="NCBIfam" id="NF004127">
    <property type="entry name" value="PRK05617.1"/>
    <property type="match status" value="1"/>
</dbReference>
<dbReference type="Pfam" id="PF16113">
    <property type="entry name" value="ECH_2"/>
    <property type="match status" value="1"/>
</dbReference>
<gene>
    <name evidence="5" type="ORF">JWJ88_13825</name>
</gene>
<comment type="catalytic activity">
    <reaction evidence="1">
        <text>3-hydroxy-2-methylpropanoyl-CoA + H2O = 3-hydroxy-2-methylpropanoate + CoA + H(+)</text>
        <dbReference type="Rhea" id="RHEA:20888"/>
        <dbReference type="ChEBI" id="CHEBI:11805"/>
        <dbReference type="ChEBI" id="CHEBI:15377"/>
        <dbReference type="ChEBI" id="CHEBI:15378"/>
        <dbReference type="ChEBI" id="CHEBI:57287"/>
        <dbReference type="ChEBI" id="CHEBI:57340"/>
        <dbReference type="EC" id="3.1.2.4"/>
    </reaction>
</comment>